<reference evidence="1 2" key="1">
    <citation type="submission" date="2020-02" db="EMBL/GenBank/DDBJ databases">
        <title>Draft genome sequence of Haematococcus lacustris strain NIES-144.</title>
        <authorList>
            <person name="Morimoto D."/>
            <person name="Nakagawa S."/>
            <person name="Yoshida T."/>
            <person name="Sawayama S."/>
        </authorList>
    </citation>
    <scope>NUCLEOTIDE SEQUENCE [LARGE SCALE GENOMIC DNA]</scope>
    <source>
        <strain evidence="1 2">NIES-144</strain>
    </source>
</reference>
<evidence type="ECO:0000313" key="1">
    <source>
        <dbReference type="EMBL" id="GFH30072.1"/>
    </source>
</evidence>
<organism evidence="1 2">
    <name type="scientific">Haematococcus lacustris</name>
    <name type="common">Green alga</name>
    <name type="synonym">Haematococcus pluvialis</name>
    <dbReference type="NCBI Taxonomy" id="44745"/>
    <lineage>
        <taxon>Eukaryota</taxon>
        <taxon>Viridiplantae</taxon>
        <taxon>Chlorophyta</taxon>
        <taxon>core chlorophytes</taxon>
        <taxon>Chlorophyceae</taxon>
        <taxon>CS clade</taxon>
        <taxon>Chlamydomonadales</taxon>
        <taxon>Haematococcaceae</taxon>
        <taxon>Haematococcus</taxon>
    </lineage>
</organism>
<dbReference type="Proteomes" id="UP000485058">
    <property type="component" value="Unassembled WGS sequence"/>
</dbReference>
<sequence length="241" mass="26054">MHSCFFPAGGIQVEWSQTACACAQCMTPAPRGVCMRPSITKPFEAMPMFDQKRDDKHWDDECLTLLCSFAPDSVMQLCTLGKKLSVKMLNEYCKAAGLYVPANTLRSDLRHKVLEHLNEQAECDCAGCFTAAKNSASCVVGCCEAAFKRLIAQNVTVRVPGRLPVSVGASSSGAQAQAQRKDKAFRVEMTTQLSPRRKVKCPLRGGSMGGVASSQTLHTLVMGGCAPLLVRIILIVHGKQS</sequence>
<dbReference type="AlphaFoldDB" id="A0A6A0ABW2"/>
<accession>A0A6A0ABW2</accession>
<dbReference type="EMBL" id="BLLF01004691">
    <property type="protein sequence ID" value="GFH30072.1"/>
    <property type="molecule type" value="Genomic_DNA"/>
</dbReference>
<protein>
    <submittedName>
        <fullName evidence="1">Uncharacterized protein</fullName>
    </submittedName>
</protein>
<name>A0A6A0ABW2_HAELA</name>
<evidence type="ECO:0000313" key="2">
    <source>
        <dbReference type="Proteomes" id="UP000485058"/>
    </source>
</evidence>
<proteinExistence type="predicted"/>
<keyword evidence="2" id="KW-1185">Reference proteome</keyword>
<comment type="caution">
    <text evidence="1">The sequence shown here is derived from an EMBL/GenBank/DDBJ whole genome shotgun (WGS) entry which is preliminary data.</text>
</comment>
<gene>
    <name evidence="1" type="ORF">HaLaN_28854</name>
</gene>